<organism evidence="7 8">
    <name type="scientific">Striga asiatica</name>
    <name type="common">Asiatic witchweed</name>
    <name type="synonym">Buchnera asiatica</name>
    <dbReference type="NCBI Taxonomy" id="4170"/>
    <lineage>
        <taxon>Eukaryota</taxon>
        <taxon>Viridiplantae</taxon>
        <taxon>Streptophyta</taxon>
        <taxon>Embryophyta</taxon>
        <taxon>Tracheophyta</taxon>
        <taxon>Spermatophyta</taxon>
        <taxon>Magnoliopsida</taxon>
        <taxon>eudicotyledons</taxon>
        <taxon>Gunneridae</taxon>
        <taxon>Pentapetalae</taxon>
        <taxon>asterids</taxon>
        <taxon>lamiids</taxon>
        <taxon>Lamiales</taxon>
        <taxon>Orobanchaceae</taxon>
        <taxon>Buchnereae</taxon>
        <taxon>Striga</taxon>
    </lineage>
</organism>
<dbReference type="InterPro" id="IPR003245">
    <property type="entry name" value="Phytocyanin_dom"/>
</dbReference>
<evidence type="ECO:0000259" key="6">
    <source>
        <dbReference type="PROSITE" id="PS51485"/>
    </source>
</evidence>
<dbReference type="Pfam" id="PF02298">
    <property type="entry name" value="Cu_bind_like"/>
    <property type="match status" value="1"/>
</dbReference>
<dbReference type="InterPro" id="IPR028871">
    <property type="entry name" value="BlueCu_1_BS"/>
</dbReference>
<dbReference type="GO" id="GO:0009055">
    <property type="term" value="F:electron transfer activity"/>
    <property type="evidence" value="ECO:0007669"/>
    <property type="project" value="InterPro"/>
</dbReference>
<comment type="caution">
    <text evidence="7">The sequence shown here is derived from an EMBL/GenBank/DDBJ whole genome shotgun (WGS) entry which is preliminary data.</text>
</comment>
<dbReference type="EMBL" id="BKCP01000001">
    <property type="protein sequence ID" value="GER24696.1"/>
    <property type="molecule type" value="Genomic_DNA"/>
</dbReference>
<keyword evidence="1" id="KW-0479">Metal-binding</keyword>
<dbReference type="PROSITE" id="PS00196">
    <property type="entry name" value="COPPER_BLUE"/>
    <property type="match status" value="1"/>
</dbReference>
<dbReference type="PANTHER" id="PTHR33021">
    <property type="entry name" value="BLUE COPPER PROTEIN"/>
    <property type="match status" value="1"/>
</dbReference>
<dbReference type="PANTHER" id="PTHR33021:SF496">
    <property type="entry name" value="OS08G0482700 PROTEIN"/>
    <property type="match status" value="1"/>
</dbReference>
<dbReference type="GO" id="GO:0046872">
    <property type="term" value="F:metal ion binding"/>
    <property type="evidence" value="ECO:0007669"/>
    <property type="project" value="UniProtKB-KW"/>
</dbReference>
<dbReference type="PROSITE" id="PS51485">
    <property type="entry name" value="PHYTOCYANIN"/>
    <property type="match status" value="1"/>
</dbReference>
<feature type="domain" description="Phytocyanin" evidence="6">
    <location>
        <begin position="32"/>
        <end position="127"/>
    </location>
</feature>
<evidence type="ECO:0000256" key="2">
    <source>
        <dbReference type="ARBA" id="ARBA00023008"/>
    </source>
</evidence>
<keyword evidence="2" id="KW-0186">Copper</keyword>
<protein>
    <submittedName>
        <fullName evidence="7">Early nodulin-like protein 17</fullName>
    </submittedName>
</protein>
<dbReference type="OrthoDB" id="2011645at2759"/>
<dbReference type="Gene3D" id="2.60.40.420">
    <property type="entry name" value="Cupredoxins - blue copper proteins"/>
    <property type="match status" value="1"/>
</dbReference>
<proteinExistence type="predicted"/>
<gene>
    <name evidence="7" type="ORF">STAS_00238</name>
</gene>
<name>A0A5A7NW22_STRAF</name>
<sequence>MAGGRGSANSVAATALVMMVAVTLLVDVAQAASYNVPWTIPFNANWLQGKTFKVGDTLVFKFDKNKHDVMEVTKNGYDTCQPQSTGNGRKAASPATFNLKPGGTHYFICTKPGHCQGGMKTAVTTST</sequence>
<evidence type="ECO:0000256" key="3">
    <source>
        <dbReference type="ARBA" id="ARBA00023157"/>
    </source>
</evidence>
<dbReference type="FunFam" id="2.60.40.420:FF:000034">
    <property type="entry name" value="Cupredoxin superfamily protein"/>
    <property type="match status" value="1"/>
</dbReference>
<evidence type="ECO:0000256" key="5">
    <source>
        <dbReference type="SAM" id="SignalP"/>
    </source>
</evidence>
<evidence type="ECO:0000313" key="8">
    <source>
        <dbReference type="Proteomes" id="UP000325081"/>
    </source>
</evidence>
<keyword evidence="3" id="KW-1015">Disulfide bond</keyword>
<feature type="signal peptide" evidence="5">
    <location>
        <begin position="1"/>
        <end position="31"/>
    </location>
</feature>
<keyword evidence="4" id="KW-0325">Glycoprotein</keyword>
<evidence type="ECO:0000256" key="4">
    <source>
        <dbReference type="ARBA" id="ARBA00023180"/>
    </source>
</evidence>
<feature type="chain" id="PRO_5022707858" evidence="5">
    <location>
        <begin position="32"/>
        <end position="127"/>
    </location>
</feature>
<dbReference type="CDD" id="cd04216">
    <property type="entry name" value="Phytocyanin"/>
    <property type="match status" value="1"/>
</dbReference>
<evidence type="ECO:0000256" key="1">
    <source>
        <dbReference type="ARBA" id="ARBA00022723"/>
    </source>
</evidence>
<keyword evidence="8" id="KW-1185">Reference proteome</keyword>
<dbReference type="Proteomes" id="UP000325081">
    <property type="component" value="Unassembled WGS sequence"/>
</dbReference>
<evidence type="ECO:0000313" key="7">
    <source>
        <dbReference type="EMBL" id="GER24696.1"/>
    </source>
</evidence>
<dbReference type="InterPro" id="IPR008972">
    <property type="entry name" value="Cupredoxin"/>
</dbReference>
<dbReference type="GO" id="GO:0005886">
    <property type="term" value="C:plasma membrane"/>
    <property type="evidence" value="ECO:0007669"/>
    <property type="project" value="TreeGrafter"/>
</dbReference>
<dbReference type="AlphaFoldDB" id="A0A5A7NW22"/>
<dbReference type="SUPFAM" id="SSF49503">
    <property type="entry name" value="Cupredoxins"/>
    <property type="match status" value="1"/>
</dbReference>
<keyword evidence="5" id="KW-0732">Signal</keyword>
<dbReference type="InterPro" id="IPR039391">
    <property type="entry name" value="Phytocyanin-like"/>
</dbReference>
<reference evidence="8" key="1">
    <citation type="journal article" date="2019" name="Curr. Biol.">
        <title>Genome Sequence of Striga asiatica Provides Insight into the Evolution of Plant Parasitism.</title>
        <authorList>
            <person name="Yoshida S."/>
            <person name="Kim S."/>
            <person name="Wafula E.K."/>
            <person name="Tanskanen J."/>
            <person name="Kim Y.M."/>
            <person name="Honaas L."/>
            <person name="Yang Z."/>
            <person name="Spallek T."/>
            <person name="Conn C.E."/>
            <person name="Ichihashi Y."/>
            <person name="Cheong K."/>
            <person name="Cui S."/>
            <person name="Der J.P."/>
            <person name="Gundlach H."/>
            <person name="Jiao Y."/>
            <person name="Hori C."/>
            <person name="Ishida J.K."/>
            <person name="Kasahara H."/>
            <person name="Kiba T."/>
            <person name="Kim M.S."/>
            <person name="Koo N."/>
            <person name="Laohavisit A."/>
            <person name="Lee Y.H."/>
            <person name="Lumba S."/>
            <person name="McCourt P."/>
            <person name="Mortimer J.C."/>
            <person name="Mutuku J.M."/>
            <person name="Nomura T."/>
            <person name="Sasaki-Sekimoto Y."/>
            <person name="Seto Y."/>
            <person name="Wang Y."/>
            <person name="Wakatake T."/>
            <person name="Sakakibara H."/>
            <person name="Demura T."/>
            <person name="Yamaguchi S."/>
            <person name="Yoneyama K."/>
            <person name="Manabe R.I."/>
            <person name="Nelson D.C."/>
            <person name="Schulman A.H."/>
            <person name="Timko M.P."/>
            <person name="dePamphilis C.W."/>
            <person name="Choi D."/>
            <person name="Shirasu K."/>
        </authorList>
    </citation>
    <scope>NUCLEOTIDE SEQUENCE [LARGE SCALE GENOMIC DNA]</scope>
    <source>
        <strain evidence="8">cv. UVA1</strain>
    </source>
</reference>
<accession>A0A5A7NW22</accession>